<gene>
    <name evidence="2" type="primary">LOC109676524</name>
</gene>
<dbReference type="Proteomes" id="UP001732720">
    <property type="component" value="Chromosome 15"/>
</dbReference>
<keyword evidence="1" id="KW-1185">Reference proteome</keyword>
<reference evidence="2" key="1">
    <citation type="submission" date="2025-08" db="UniProtKB">
        <authorList>
            <consortium name="RefSeq"/>
        </authorList>
    </citation>
    <scope>IDENTIFICATION</scope>
</reference>
<protein>
    <submittedName>
        <fullName evidence="2">TATA box-binding protein-associated factor RNA polymerase I subunit D-like isoform X1</fullName>
    </submittedName>
</protein>
<proteinExistence type="predicted"/>
<evidence type="ECO:0000313" key="1">
    <source>
        <dbReference type="Proteomes" id="UP001732720"/>
    </source>
</evidence>
<organism evidence="1 2">
    <name type="scientific">Castor canadensis</name>
    <name type="common">American beaver</name>
    <dbReference type="NCBI Taxonomy" id="51338"/>
    <lineage>
        <taxon>Eukaryota</taxon>
        <taxon>Metazoa</taxon>
        <taxon>Chordata</taxon>
        <taxon>Craniata</taxon>
        <taxon>Vertebrata</taxon>
        <taxon>Euteleostomi</taxon>
        <taxon>Mammalia</taxon>
        <taxon>Eutheria</taxon>
        <taxon>Euarchontoglires</taxon>
        <taxon>Glires</taxon>
        <taxon>Rodentia</taxon>
        <taxon>Castorimorpha</taxon>
        <taxon>Castoridae</taxon>
        <taxon>Castor</taxon>
    </lineage>
</organism>
<name>A0AC58L5U6_CASCN</name>
<sequence>MGNTTPCCVSSSPKLRRNAHSRLESYRPDTDLSREDTGCNLQHISDRENIDESFKGKEQVMVKSEMDSLDYMSSDRAVEMENQSDSSSSGSSLFKTQCIPSSPKRRQRNSLRKFDHSPESLHTDSSSDSSLEPRPLTLKAIFERFKNKKCKKRKYNRQNRGKLRQRGRPKGSRSTRRSSQIDLKQIKDKGTRFPFLQCENGRKPLPWRKILTFEQAVARGFFNHIEKLKYEYHLKESLKQMNVGEDLEKEDLDSRRHKYLDDDGSISPIEESAAEDEMAHPEYDECDIKLVDSCFIISSEFPKKMKVYLEQENDVTMSKRTSKAKNTGQRTEWPEKETM</sequence>
<dbReference type="RefSeq" id="XP_073912522.1">
    <property type="nucleotide sequence ID" value="XM_074056421.1"/>
</dbReference>
<accession>A0AC58L5U6</accession>
<evidence type="ECO:0000313" key="2">
    <source>
        <dbReference type="RefSeq" id="XP_073912522.1"/>
    </source>
</evidence>